<evidence type="ECO:0000313" key="2">
    <source>
        <dbReference type="EMBL" id="KAJ4428898.1"/>
    </source>
</evidence>
<feature type="compositionally biased region" description="Basic residues" evidence="1">
    <location>
        <begin position="22"/>
        <end position="31"/>
    </location>
</feature>
<protein>
    <submittedName>
        <fullName evidence="2">Uncharacterized protein</fullName>
    </submittedName>
</protein>
<feature type="region of interest" description="Disordered" evidence="1">
    <location>
        <begin position="1"/>
        <end position="48"/>
    </location>
</feature>
<name>A0ABQ8S4P0_PERAM</name>
<sequence length="205" mass="22835">MEEQKKEQFSFRKEKNTNTRKSPGKLKRFHGKPVSPPNGTEKGNETISASRSGFDRVVYYRRCSKCSPLRIQPSHDVSLTGTHPKLQGIFMSRTSPTIPGGSKTGTGTNKPMIFKRPQGEIEKVQIRSSTSTRNGIISISNERCIIYLCYTVNCPKTSLKLVIPVSQWSSALAEMGKDEQCIEICSVVQQEERENIISPAATDVP</sequence>
<reference evidence="2 3" key="1">
    <citation type="journal article" date="2022" name="Allergy">
        <title>Genome assembly and annotation of Periplaneta americana reveal a comprehensive cockroach allergen profile.</title>
        <authorList>
            <person name="Wang L."/>
            <person name="Xiong Q."/>
            <person name="Saelim N."/>
            <person name="Wang L."/>
            <person name="Nong W."/>
            <person name="Wan A.T."/>
            <person name="Shi M."/>
            <person name="Liu X."/>
            <person name="Cao Q."/>
            <person name="Hui J.H.L."/>
            <person name="Sookrung N."/>
            <person name="Leung T.F."/>
            <person name="Tungtrongchitr A."/>
            <person name="Tsui S.K.W."/>
        </authorList>
    </citation>
    <scope>NUCLEOTIDE SEQUENCE [LARGE SCALE GENOMIC DNA]</scope>
    <source>
        <strain evidence="2">PWHHKU_190912</strain>
    </source>
</reference>
<gene>
    <name evidence="2" type="ORF">ANN_25892</name>
</gene>
<accession>A0ABQ8S4P0</accession>
<dbReference type="Proteomes" id="UP001148838">
    <property type="component" value="Unassembled WGS sequence"/>
</dbReference>
<dbReference type="EMBL" id="JAJSOF020000036">
    <property type="protein sequence ID" value="KAJ4428898.1"/>
    <property type="molecule type" value="Genomic_DNA"/>
</dbReference>
<evidence type="ECO:0000256" key="1">
    <source>
        <dbReference type="SAM" id="MobiDB-lite"/>
    </source>
</evidence>
<organism evidence="2 3">
    <name type="scientific">Periplaneta americana</name>
    <name type="common">American cockroach</name>
    <name type="synonym">Blatta americana</name>
    <dbReference type="NCBI Taxonomy" id="6978"/>
    <lineage>
        <taxon>Eukaryota</taxon>
        <taxon>Metazoa</taxon>
        <taxon>Ecdysozoa</taxon>
        <taxon>Arthropoda</taxon>
        <taxon>Hexapoda</taxon>
        <taxon>Insecta</taxon>
        <taxon>Pterygota</taxon>
        <taxon>Neoptera</taxon>
        <taxon>Polyneoptera</taxon>
        <taxon>Dictyoptera</taxon>
        <taxon>Blattodea</taxon>
        <taxon>Blattoidea</taxon>
        <taxon>Blattidae</taxon>
        <taxon>Blattinae</taxon>
        <taxon>Periplaneta</taxon>
    </lineage>
</organism>
<keyword evidence="3" id="KW-1185">Reference proteome</keyword>
<feature type="compositionally biased region" description="Basic and acidic residues" evidence="1">
    <location>
        <begin position="1"/>
        <end position="17"/>
    </location>
</feature>
<feature type="region of interest" description="Disordered" evidence="1">
    <location>
        <begin position="90"/>
        <end position="112"/>
    </location>
</feature>
<proteinExistence type="predicted"/>
<evidence type="ECO:0000313" key="3">
    <source>
        <dbReference type="Proteomes" id="UP001148838"/>
    </source>
</evidence>
<comment type="caution">
    <text evidence="2">The sequence shown here is derived from an EMBL/GenBank/DDBJ whole genome shotgun (WGS) entry which is preliminary data.</text>
</comment>